<dbReference type="GO" id="GO:0034454">
    <property type="term" value="P:microtubule anchoring at centrosome"/>
    <property type="evidence" value="ECO:0007669"/>
    <property type="project" value="InterPro"/>
</dbReference>
<comment type="caution">
    <text evidence="4">The sequence shown here is derived from an EMBL/GenBank/DDBJ whole genome shotgun (WGS) entry which is preliminary data.</text>
</comment>
<name>A0A814AKI8_9BILA</name>
<feature type="compositionally biased region" description="Polar residues" evidence="2">
    <location>
        <begin position="434"/>
        <end position="456"/>
    </location>
</feature>
<keyword evidence="1" id="KW-0175">Coiled coil</keyword>
<feature type="region of interest" description="Disordered" evidence="2">
    <location>
        <begin position="432"/>
        <end position="473"/>
    </location>
</feature>
<reference evidence="4" key="1">
    <citation type="submission" date="2021-02" db="EMBL/GenBank/DDBJ databases">
        <authorList>
            <person name="Nowell W R."/>
        </authorList>
    </citation>
    <scope>NUCLEOTIDE SEQUENCE</scope>
</reference>
<proteinExistence type="predicted"/>
<evidence type="ECO:0000313" key="6">
    <source>
        <dbReference type="Proteomes" id="UP000663854"/>
    </source>
</evidence>
<accession>A0A814AKI8</accession>
<evidence type="ECO:0000256" key="2">
    <source>
        <dbReference type="SAM" id="MobiDB-lite"/>
    </source>
</evidence>
<organism evidence="4 6">
    <name type="scientific">Rotaria sordida</name>
    <dbReference type="NCBI Taxonomy" id="392033"/>
    <lineage>
        <taxon>Eukaryota</taxon>
        <taxon>Metazoa</taxon>
        <taxon>Spiralia</taxon>
        <taxon>Gnathifera</taxon>
        <taxon>Rotifera</taxon>
        <taxon>Eurotatoria</taxon>
        <taxon>Bdelloidea</taxon>
        <taxon>Philodinida</taxon>
        <taxon>Philodinidae</taxon>
        <taxon>Rotaria</taxon>
    </lineage>
</organism>
<dbReference type="AlphaFoldDB" id="A0A814AKI8"/>
<dbReference type="EMBL" id="CAJNOL010000780">
    <property type="protein sequence ID" value="CAF1197319.1"/>
    <property type="molecule type" value="Genomic_DNA"/>
</dbReference>
<evidence type="ECO:0000313" key="7">
    <source>
        <dbReference type="Proteomes" id="UP000663870"/>
    </source>
</evidence>
<dbReference type="PANTHER" id="PTHR14164">
    <property type="entry name" value="PERICENTRIOLAR MATERIAL 1-RELATED"/>
    <property type="match status" value="1"/>
</dbReference>
<dbReference type="PANTHER" id="PTHR14164:SF12">
    <property type="entry name" value="PERICENTRIOLAR MATERIAL 1 PROTEIN"/>
    <property type="match status" value="1"/>
</dbReference>
<feature type="domain" description="Pericentriolar material 1 protein C-terminal" evidence="3">
    <location>
        <begin position="955"/>
        <end position="1154"/>
    </location>
</feature>
<feature type="compositionally biased region" description="Low complexity" evidence="2">
    <location>
        <begin position="892"/>
        <end position="906"/>
    </location>
</feature>
<dbReference type="Pfam" id="PF15717">
    <property type="entry name" value="PCM1_C"/>
    <property type="match status" value="1"/>
</dbReference>
<dbReference type="GO" id="GO:0034451">
    <property type="term" value="C:centriolar satellite"/>
    <property type="evidence" value="ECO:0007669"/>
    <property type="project" value="TreeGrafter"/>
</dbReference>
<evidence type="ECO:0000259" key="3">
    <source>
        <dbReference type="Pfam" id="PF15717"/>
    </source>
</evidence>
<feature type="coiled-coil region" evidence="1">
    <location>
        <begin position="301"/>
        <end position="355"/>
    </location>
</feature>
<feature type="compositionally biased region" description="Polar residues" evidence="2">
    <location>
        <begin position="197"/>
        <end position="214"/>
    </location>
</feature>
<dbReference type="GO" id="GO:1905515">
    <property type="term" value="P:non-motile cilium assembly"/>
    <property type="evidence" value="ECO:0007669"/>
    <property type="project" value="TreeGrafter"/>
</dbReference>
<feature type="region of interest" description="Disordered" evidence="2">
    <location>
        <begin position="150"/>
        <end position="174"/>
    </location>
</feature>
<feature type="compositionally biased region" description="Polar residues" evidence="2">
    <location>
        <begin position="150"/>
        <end position="163"/>
    </location>
</feature>
<dbReference type="InterPro" id="IPR024138">
    <property type="entry name" value="Pericentriolar_Pcm1"/>
</dbReference>
<sequence>MPIKRKIRNLPNTNNQMSFFNPAYPNDNNELNEDDLLAESIPRPTVGKGNKDELNETHDTDTITNNDQDLSLEMISPTQIMNRIKQIQNSIEQAQTMLESMKKFENFVPDSDEQHEKLRSLIANLQEQQNSYINLLNLITLTAEERSTITNRNATSQRQTQMNTHDDDDNDLSLRRNVQSSVRPRIESKIGFLPQTINLSDNEQTNRNDNSNYDSLIGSLKSDTINLKDQQSTSNDEESDGENEKEIEKNLMLQKEQFRALQGQKRALIALKRRSEQRLIEQQQQQLINKKSTNVNKPNEENNLLSDINNTRNRLKSLRNLYEQKNSSNKSQKPKENRLKNLEHVRQRLDELEQIVTYYQTDLNNQHNENTLIQLDDTQYLKTFLPQTNNNNVSKQFDKVSSDLAAKRLELEQAKSALAQLQQMVKNIQPDEYSLSTNSTPIQQKSSSKRNSFEQLSTNSINSTPISSQQTQIETPIANKKSSLLSNILSSQQVPQPHSTINNYVDGEMAAQHREIERLIESRQRLHTIKDQIVSLQQTMTTPSIQQKQNLTNEIKIDNKNHPSYRSNQQEYLSQDDNELELCNLQCESDNEEQTDDDKDSPVHLDYYFPSQQKQSHIKQTNLCASENIVTKQDQHSNELSTQMREICHCLSTFIEEQKTFNHNIEQRLTNLTKPSLLQTIDPTFNHFQQQTLTQSLIVNLNTAYREIAVLQSEINALQSENNRLTSSISFDNQYYHHHHMPRSYSRDNSKDSIYSFDQIKSNIRPQPRSKFDEQLKQQNQILTTNNLFENSSKTSFNSQSTGKQTAIQVEKIHKDTTPIKQERNVLAKLSTECLSSPKLTYVRSKPISSISDLPNHHDHSIKDDRSKSFSIQRRRSILTDNENNQLYNYKQQQQQQQQSSSSSSSTNDYQQIQQDTLKNDNSDDDEQKSNDFSTTIFNIQPSAYYTSITQDLENVDIQTLDLQVKSIMVQLIPFMRLHIDEIFNQSTLNHIRERILFLFKQQPDSAELVRHFQNPFSELIEKTIEKYCGTTIRECAADLIRDISDVAFDELVKYKIYENTNNLQRKNHIDENTELLIKQEDEYSHLYGPSTTYYTQQVSPFDDGENDNKYQIELAESESRPLMLIGSDEEDDDADQEENTDSELETAVSRQETYFNENKSLIPNNLNSNGHEYIVVNGSTNNNMISENEEQKNDEINNS</sequence>
<dbReference type="Proteomes" id="UP000663870">
    <property type="component" value="Unassembled WGS sequence"/>
</dbReference>
<evidence type="ECO:0000313" key="4">
    <source>
        <dbReference type="EMBL" id="CAF0913432.1"/>
    </source>
</evidence>
<feature type="region of interest" description="Disordered" evidence="2">
    <location>
        <begin position="197"/>
        <end position="246"/>
    </location>
</feature>
<dbReference type="GO" id="GO:0071539">
    <property type="term" value="P:protein localization to centrosome"/>
    <property type="evidence" value="ECO:0007669"/>
    <property type="project" value="InterPro"/>
</dbReference>
<feature type="compositionally biased region" description="Basic and acidic residues" evidence="2">
    <location>
        <begin position="49"/>
        <end position="61"/>
    </location>
</feature>
<feature type="coiled-coil region" evidence="1">
    <location>
        <begin position="701"/>
        <end position="728"/>
    </location>
</feature>
<keyword evidence="7" id="KW-1185">Reference proteome</keyword>
<protein>
    <recommendedName>
        <fullName evidence="3">Pericentriolar material 1 protein C-terminal domain-containing protein</fullName>
    </recommendedName>
</protein>
<dbReference type="InterPro" id="IPR031446">
    <property type="entry name" value="PCM1_C"/>
</dbReference>
<feature type="compositionally biased region" description="Low complexity" evidence="2">
    <location>
        <begin position="457"/>
        <end position="473"/>
    </location>
</feature>
<feature type="region of interest" description="Disordered" evidence="2">
    <location>
        <begin position="890"/>
        <end position="912"/>
    </location>
</feature>
<dbReference type="GO" id="GO:0036064">
    <property type="term" value="C:ciliary basal body"/>
    <property type="evidence" value="ECO:0007669"/>
    <property type="project" value="TreeGrafter"/>
</dbReference>
<gene>
    <name evidence="5" type="ORF">JXQ802_LOCUS24220</name>
    <name evidence="4" type="ORF">PYM288_LOCUS10144</name>
</gene>
<feature type="region of interest" description="Disordered" evidence="2">
    <location>
        <begin position="44"/>
        <end position="64"/>
    </location>
</feature>
<dbReference type="EMBL" id="CAJNOH010000156">
    <property type="protein sequence ID" value="CAF0913432.1"/>
    <property type="molecule type" value="Genomic_DNA"/>
</dbReference>
<feature type="compositionally biased region" description="Polar residues" evidence="2">
    <location>
        <begin position="221"/>
        <end position="234"/>
    </location>
</feature>
<evidence type="ECO:0000313" key="5">
    <source>
        <dbReference type="EMBL" id="CAF1197319.1"/>
    </source>
</evidence>
<feature type="region of interest" description="Disordered" evidence="2">
    <location>
        <begin position="849"/>
        <end position="873"/>
    </location>
</feature>
<feature type="compositionally biased region" description="Basic and acidic residues" evidence="2">
    <location>
        <begin position="855"/>
        <end position="868"/>
    </location>
</feature>
<dbReference type="Proteomes" id="UP000663854">
    <property type="component" value="Unassembled WGS sequence"/>
</dbReference>
<evidence type="ECO:0000256" key="1">
    <source>
        <dbReference type="SAM" id="Coils"/>
    </source>
</evidence>